<name>A0ACB8D3U6_DERSI</name>
<reference evidence="1" key="1">
    <citation type="submission" date="2020-05" db="EMBL/GenBank/DDBJ databases">
        <title>Large-scale comparative analyses of tick genomes elucidate their genetic diversity and vector capacities.</title>
        <authorList>
            <person name="Jia N."/>
            <person name="Wang J."/>
            <person name="Shi W."/>
            <person name="Du L."/>
            <person name="Sun Y."/>
            <person name="Zhan W."/>
            <person name="Jiang J."/>
            <person name="Wang Q."/>
            <person name="Zhang B."/>
            <person name="Ji P."/>
            <person name="Sakyi L.B."/>
            <person name="Cui X."/>
            <person name="Yuan T."/>
            <person name="Jiang B."/>
            <person name="Yang W."/>
            <person name="Lam T.T.-Y."/>
            <person name="Chang Q."/>
            <person name="Ding S."/>
            <person name="Wang X."/>
            <person name="Zhu J."/>
            <person name="Ruan X."/>
            <person name="Zhao L."/>
            <person name="Wei J."/>
            <person name="Que T."/>
            <person name="Du C."/>
            <person name="Cheng J."/>
            <person name="Dai P."/>
            <person name="Han X."/>
            <person name="Huang E."/>
            <person name="Gao Y."/>
            <person name="Liu J."/>
            <person name="Shao H."/>
            <person name="Ye R."/>
            <person name="Li L."/>
            <person name="Wei W."/>
            <person name="Wang X."/>
            <person name="Wang C."/>
            <person name="Yang T."/>
            <person name="Huo Q."/>
            <person name="Li W."/>
            <person name="Guo W."/>
            <person name="Chen H."/>
            <person name="Zhou L."/>
            <person name="Ni X."/>
            <person name="Tian J."/>
            <person name="Zhou Y."/>
            <person name="Sheng Y."/>
            <person name="Liu T."/>
            <person name="Pan Y."/>
            <person name="Xia L."/>
            <person name="Li J."/>
            <person name="Zhao F."/>
            <person name="Cao W."/>
        </authorList>
    </citation>
    <scope>NUCLEOTIDE SEQUENCE</scope>
    <source>
        <strain evidence="1">Dsil-2018</strain>
    </source>
</reference>
<dbReference type="Proteomes" id="UP000821865">
    <property type="component" value="Chromosome 3"/>
</dbReference>
<protein>
    <submittedName>
        <fullName evidence="1">Uncharacterized protein</fullName>
    </submittedName>
</protein>
<proteinExistence type="predicted"/>
<sequence>MQVLCMVRRITNMKCGLKDDDILRLIQALILSRLEYSIPYISLTAVDLHTLDILLRTSYEQALRLPTGTSTWRLEGLGVHNTVEELVEAQLVDQKQTLPRSTMRRYILQQQGYPLHTIQSPPKIALHFRSQMHYPSIPRNVHATHHARRRQARAQALIRKYGIHSNTLCVNAATISPTLGGRYERARW</sequence>
<evidence type="ECO:0000313" key="2">
    <source>
        <dbReference type="Proteomes" id="UP000821865"/>
    </source>
</evidence>
<organism evidence="1 2">
    <name type="scientific">Dermacentor silvarum</name>
    <name type="common">Tick</name>
    <dbReference type="NCBI Taxonomy" id="543639"/>
    <lineage>
        <taxon>Eukaryota</taxon>
        <taxon>Metazoa</taxon>
        <taxon>Ecdysozoa</taxon>
        <taxon>Arthropoda</taxon>
        <taxon>Chelicerata</taxon>
        <taxon>Arachnida</taxon>
        <taxon>Acari</taxon>
        <taxon>Parasitiformes</taxon>
        <taxon>Ixodida</taxon>
        <taxon>Ixodoidea</taxon>
        <taxon>Ixodidae</taxon>
        <taxon>Rhipicephalinae</taxon>
        <taxon>Dermacentor</taxon>
    </lineage>
</organism>
<evidence type="ECO:0000313" key="1">
    <source>
        <dbReference type="EMBL" id="KAH7959031.1"/>
    </source>
</evidence>
<dbReference type="EMBL" id="CM023472">
    <property type="protein sequence ID" value="KAH7959031.1"/>
    <property type="molecule type" value="Genomic_DNA"/>
</dbReference>
<keyword evidence="2" id="KW-1185">Reference proteome</keyword>
<gene>
    <name evidence="1" type="ORF">HPB49_007365</name>
</gene>
<comment type="caution">
    <text evidence="1">The sequence shown here is derived from an EMBL/GenBank/DDBJ whole genome shotgun (WGS) entry which is preliminary data.</text>
</comment>
<accession>A0ACB8D3U6</accession>